<dbReference type="PATRIC" id="fig|1203610.3.peg.5311"/>
<keyword evidence="2" id="KW-1185">Reference proteome</keyword>
<proteinExistence type="predicted"/>
<protein>
    <recommendedName>
        <fullName evidence="3">SGNH domain-containing protein</fullName>
    </recommendedName>
</protein>
<dbReference type="Proteomes" id="UP000033035">
    <property type="component" value="Unassembled WGS sequence"/>
</dbReference>
<reference evidence="1 2" key="1">
    <citation type="submission" date="2013-04" db="EMBL/GenBank/DDBJ databases">
        <title>The Genome Sequence of Parabacteroides gordonii DSM 23371.</title>
        <authorList>
            <consortium name="The Broad Institute Genomics Platform"/>
            <person name="Earl A."/>
            <person name="Ward D."/>
            <person name="Feldgarden M."/>
            <person name="Gevers D."/>
            <person name="Martens E."/>
            <person name="Sakamoto M."/>
            <person name="Benno Y."/>
            <person name="Suzuki N."/>
            <person name="Matsunaga N."/>
            <person name="Koshihara K."/>
            <person name="Seki M."/>
            <person name="Komiya H."/>
            <person name="Walker B."/>
            <person name="Young S."/>
            <person name="Zeng Q."/>
            <person name="Gargeya S."/>
            <person name="Fitzgerald M."/>
            <person name="Haas B."/>
            <person name="Abouelleil A."/>
            <person name="Allen A.W."/>
            <person name="Alvarado L."/>
            <person name="Arachchi H.M."/>
            <person name="Berlin A.M."/>
            <person name="Chapman S.B."/>
            <person name="Gainer-Dewar J."/>
            <person name="Goldberg J."/>
            <person name="Griggs A."/>
            <person name="Gujja S."/>
            <person name="Hansen M."/>
            <person name="Howarth C."/>
            <person name="Imamovic A."/>
            <person name="Ireland A."/>
            <person name="Larimer J."/>
            <person name="McCowan C."/>
            <person name="Murphy C."/>
            <person name="Pearson M."/>
            <person name="Poon T.W."/>
            <person name="Priest M."/>
            <person name="Roberts A."/>
            <person name="Saif S."/>
            <person name="Shea T."/>
            <person name="Sisk P."/>
            <person name="Sykes S."/>
            <person name="Wortman J."/>
            <person name="Nusbaum C."/>
            <person name="Birren B."/>
        </authorList>
    </citation>
    <scope>NUCLEOTIDE SEQUENCE [LARGE SCALE GENOMIC DNA]</scope>
    <source>
        <strain evidence="1 2">MS-1</strain>
    </source>
</reference>
<dbReference type="HOGENOM" id="CLU_879548_0_0_10"/>
<accession>A0A0F5IPU8</accession>
<organism evidence="1 2">
    <name type="scientific">Parabacteroides gordonii MS-1 = DSM 23371</name>
    <dbReference type="NCBI Taxonomy" id="1203610"/>
    <lineage>
        <taxon>Bacteria</taxon>
        <taxon>Pseudomonadati</taxon>
        <taxon>Bacteroidota</taxon>
        <taxon>Bacteroidia</taxon>
        <taxon>Bacteroidales</taxon>
        <taxon>Tannerellaceae</taxon>
        <taxon>Parabacteroides</taxon>
    </lineage>
</organism>
<dbReference type="EMBL" id="AQHW01000029">
    <property type="protein sequence ID" value="KKB47551.1"/>
    <property type="molecule type" value="Genomic_DNA"/>
</dbReference>
<gene>
    <name evidence="1" type="ORF">HMPREF1536_05195</name>
</gene>
<sequence>MKKFLLHSFLFLFPLVIVTCLYDFLVGQYLKKSDAILYKRWNMLYNPIEADVLVVGNSRAGCHVDPLLIDSILHVKSYNLGVSGGPIEISDVAWKLYRSHNNKKPRLILCNIDFLWLGAYHMSYSSIKEDYLIFLNDPYFSELTEEMDISFFDLYVPGMKYRGNSKLVLNFLKDKIDSPKNEYVIFRKGAVLLKQEMMELGLLSESRVFERGVKRIDMFYRFLDECQGEGIQVVLFKSPIQQIAYKDLSNIEDSFLLIDSVSSVRRLPLLDYTDFMIEDNSCFYDPVHLNYKGAELFSVRLAHDVDSLLTEMKIRL</sequence>
<dbReference type="AlphaFoldDB" id="A0A0F5IPU8"/>
<dbReference type="RefSeq" id="WP_028727959.1">
    <property type="nucleotide sequence ID" value="NZ_AUAE01000025.1"/>
</dbReference>
<dbReference type="STRING" id="1203610.HMPREF1536_05195"/>
<evidence type="ECO:0008006" key="3">
    <source>
        <dbReference type="Google" id="ProtNLM"/>
    </source>
</evidence>
<evidence type="ECO:0000313" key="2">
    <source>
        <dbReference type="Proteomes" id="UP000033035"/>
    </source>
</evidence>
<name>A0A0F5IPU8_9BACT</name>
<comment type="caution">
    <text evidence="1">The sequence shown here is derived from an EMBL/GenBank/DDBJ whole genome shotgun (WGS) entry which is preliminary data.</text>
</comment>
<evidence type="ECO:0000313" key="1">
    <source>
        <dbReference type="EMBL" id="KKB47551.1"/>
    </source>
</evidence>